<evidence type="ECO:0000256" key="2">
    <source>
        <dbReference type="ARBA" id="ARBA00008414"/>
    </source>
</evidence>
<evidence type="ECO:0000256" key="15">
    <source>
        <dbReference type="HAMAP-Rule" id="MF_01252"/>
    </source>
</evidence>
<feature type="binding site" evidence="15">
    <location>
        <begin position="254"/>
        <end position="257"/>
    </location>
    <ligand>
        <name>FAD</name>
        <dbReference type="ChEBI" id="CHEBI:57692"/>
    </ligand>
</feature>
<evidence type="ECO:0000313" key="18">
    <source>
        <dbReference type="EMBL" id="ALS24021.1"/>
    </source>
</evidence>
<evidence type="ECO:0000256" key="4">
    <source>
        <dbReference type="ARBA" id="ARBA00022617"/>
    </source>
</evidence>
<evidence type="ECO:0000256" key="3">
    <source>
        <dbReference type="ARBA" id="ARBA00022448"/>
    </source>
</evidence>
<keyword evidence="4 15" id="KW-0349">Heme</keyword>
<dbReference type="PRINTS" id="PR00371">
    <property type="entry name" value="FPNCR"/>
</dbReference>
<dbReference type="Gene3D" id="2.40.30.10">
    <property type="entry name" value="Translation factors"/>
    <property type="match status" value="1"/>
</dbReference>
<evidence type="ECO:0000256" key="7">
    <source>
        <dbReference type="ARBA" id="ARBA00022723"/>
    </source>
</evidence>
<feature type="binding site" evidence="15">
    <location>
        <begin position="324"/>
        <end position="329"/>
    </location>
    <ligand>
        <name>NADP(+)</name>
        <dbReference type="ChEBI" id="CHEBI:58349"/>
    </ligand>
</feature>
<keyword evidence="5 15" id="KW-0561">Oxygen transport</keyword>
<evidence type="ECO:0000256" key="1">
    <source>
        <dbReference type="ARBA" id="ARBA00006401"/>
    </source>
</evidence>
<evidence type="ECO:0000256" key="14">
    <source>
        <dbReference type="ARBA" id="ARBA00049433"/>
    </source>
</evidence>
<dbReference type="PANTHER" id="PTHR43396:SF3">
    <property type="entry name" value="FLAVOHEMOPROTEIN"/>
    <property type="match status" value="1"/>
</dbReference>
<dbReference type="FunFam" id="3.40.50.80:FF:000010">
    <property type="entry name" value="Flavohemoprotein"/>
    <property type="match status" value="1"/>
</dbReference>
<keyword evidence="9 15" id="KW-0521">NADP</keyword>
<dbReference type="GO" id="GO:0020037">
    <property type="term" value="F:heme binding"/>
    <property type="evidence" value="ECO:0007669"/>
    <property type="project" value="InterPro"/>
</dbReference>
<dbReference type="GO" id="GO:0009636">
    <property type="term" value="P:response to toxic substance"/>
    <property type="evidence" value="ECO:0007669"/>
    <property type="project" value="UniProtKB-KW"/>
</dbReference>
<evidence type="ECO:0000256" key="9">
    <source>
        <dbReference type="ARBA" id="ARBA00022857"/>
    </source>
</evidence>
<comment type="function">
    <text evidence="15">Is involved in NO detoxification in an aerobic process, termed nitric oxide dioxygenase (NOD) reaction that utilizes O(2) and NAD(P)H to convert NO to nitrate, which protects the bacterium from various noxious nitrogen compounds. Therefore, plays a central role in the inducible response to nitrosative stress.</text>
</comment>
<dbReference type="PANTHER" id="PTHR43396">
    <property type="entry name" value="FLAVOHEMOPROTEIN"/>
    <property type="match status" value="1"/>
</dbReference>
<dbReference type="GO" id="GO:0071500">
    <property type="term" value="P:cellular response to nitrosative stress"/>
    <property type="evidence" value="ECO:0007669"/>
    <property type="project" value="TreeGrafter"/>
</dbReference>
<dbReference type="PROSITE" id="PS01033">
    <property type="entry name" value="GLOBIN"/>
    <property type="match status" value="1"/>
</dbReference>
<dbReference type="GO" id="GO:0008941">
    <property type="term" value="F:nitric oxide dioxygenase NAD(P)H activity"/>
    <property type="evidence" value="ECO:0007669"/>
    <property type="project" value="UniProtKB-UniRule"/>
</dbReference>
<dbReference type="PROSITE" id="PS51384">
    <property type="entry name" value="FAD_FR"/>
    <property type="match status" value="1"/>
</dbReference>
<reference evidence="19" key="1">
    <citation type="submission" date="2015-12" db="EMBL/GenBank/DDBJ databases">
        <title>Complete genome sequences of two moderately thermophilic Paenibacillus species.</title>
        <authorList>
            <person name="Butler R.III."/>
            <person name="Wang J."/>
            <person name="Stark B.C."/>
            <person name="Pombert J.-F."/>
        </authorList>
    </citation>
    <scope>NUCLEOTIDE SEQUENCE [LARGE SCALE GENOMIC DNA]</scope>
    <source>
        <strain evidence="19">32O-Y</strain>
    </source>
</reference>
<feature type="binding site" evidence="15">
    <location>
        <position position="238"/>
    </location>
    <ligand>
        <name>FAD</name>
        <dbReference type="ChEBI" id="CHEBI:57692"/>
    </ligand>
</feature>
<dbReference type="Pfam" id="PF00175">
    <property type="entry name" value="NAD_binding_1"/>
    <property type="match status" value="1"/>
</dbReference>
<evidence type="ECO:0000313" key="19">
    <source>
        <dbReference type="Proteomes" id="UP000061660"/>
    </source>
</evidence>
<dbReference type="Pfam" id="PF00042">
    <property type="entry name" value="Globin"/>
    <property type="match status" value="1"/>
</dbReference>
<comment type="catalytic activity">
    <reaction evidence="13 15">
        <text>2 nitric oxide + NADH + 2 O2 = 2 nitrate + NAD(+) + H(+)</text>
        <dbReference type="Rhea" id="RHEA:19469"/>
        <dbReference type="ChEBI" id="CHEBI:15378"/>
        <dbReference type="ChEBI" id="CHEBI:15379"/>
        <dbReference type="ChEBI" id="CHEBI:16480"/>
        <dbReference type="ChEBI" id="CHEBI:17632"/>
        <dbReference type="ChEBI" id="CHEBI:57540"/>
        <dbReference type="ChEBI" id="CHEBI:57945"/>
        <dbReference type="EC" id="1.14.12.17"/>
    </reaction>
</comment>
<name>A0A0U2W919_9BACL</name>
<dbReference type="EC" id="1.14.12.17" evidence="15"/>
<feature type="domain" description="FAD-binding FR-type" evidence="17">
    <location>
        <begin position="200"/>
        <end position="311"/>
    </location>
</feature>
<evidence type="ECO:0000256" key="6">
    <source>
        <dbReference type="ARBA" id="ARBA00022630"/>
    </source>
</evidence>
<dbReference type="InterPro" id="IPR008333">
    <property type="entry name" value="Cbr1-like_FAD-bd_dom"/>
</dbReference>
<dbReference type="CDD" id="cd14777">
    <property type="entry name" value="Yhb1-globin-like"/>
    <property type="match status" value="1"/>
</dbReference>
<dbReference type="NCBIfam" id="NF009805">
    <property type="entry name" value="PRK13289.1"/>
    <property type="match status" value="1"/>
</dbReference>
<proteinExistence type="inferred from homology"/>
<dbReference type="AlphaFoldDB" id="A0A0U2W919"/>
<dbReference type="CDD" id="cd06184">
    <property type="entry name" value="flavohem_like_fad_nad_binding"/>
    <property type="match status" value="1"/>
</dbReference>
<dbReference type="GO" id="GO:0019825">
    <property type="term" value="F:oxygen binding"/>
    <property type="evidence" value="ECO:0007669"/>
    <property type="project" value="InterPro"/>
</dbReference>
<keyword evidence="3 15" id="KW-0813">Transport</keyword>
<dbReference type="InterPro" id="IPR017927">
    <property type="entry name" value="FAD-bd_FR_type"/>
</dbReference>
<dbReference type="InterPro" id="IPR009050">
    <property type="entry name" value="Globin-like_sf"/>
</dbReference>
<protein>
    <recommendedName>
        <fullName evidence="15">Flavohemoprotein</fullName>
    </recommendedName>
    <alternativeName>
        <fullName evidence="15">Flavohemoglobin</fullName>
    </alternativeName>
    <alternativeName>
        <fullName evidence="15">Hemoglobin-like protein</fullName>
    </alternativeName>
    <alternativeName>
        <fullName evidence="15">Nitric oxide dioxygenase</fullName>
        <shortName evidence="15">NO oxygenase</shortName>
        <shortName evidence="15">NOD</shortName>
        <ecNumber evidence="15">1.14.12.17</ecNumber>
    </alternativeName>
</protein>
<keyword evidence="10 15" id="KW-0560">Oxidoreductase</keyword>
<dbReference type="FunFam" id="1.10.490.10:FF:000003">
    <property type="entry name" value="Flavohemoprotein"/>
    <property type="match status" value="1"/>
</dbReference>
<sequence>MVLCHINSLQVCHRSLRFAVIAITQPGGFSYYTWLMESKQLVTMEGMVMLSKETIRIIKSTVPVLEIHGVNITKRFYQLLFLNHPELLHIFNHANQKQERQQTALANAVYAAAMHIDHLPAILPAVKQIAHKHRSIGIQAEHYPIVGKYLLVAIQDVLGEAATEEIIAAWAEAYKVIADVFIGMEAGMYEQSARQAGGWEGYRDFVVKRKVKESDVISSFYLVPRDGGPLAGFEPGQYVSVKLEIPGEEYTQIRQYSLSDAPGKPYYRISVKREEGHPDRPAGKVSVYLHRQVKEGDILRLSAPGGAFTLNREDPRPVVLISGGVGITPMMSMLNTLADTDPQRPVIFIHTAVNGNMHAMREEVKSLLPKLPHLSVYFCYTRPTDSDKTARVHHHEGYLNLPWMKTVIPTTDAQFYFCGPVSLMKTVYRALKTWGIPAADMHYEFFGPAVSLDDVAEPAGAGG</sequence>
<reference evidence="18 19" key="2">
    <citation type="journal article" date="2016" name="Genome Announc.">
        <title>Complete Genome Sequences of Two Interactive Moderate Thermophiles, Paenibacillus napthalenovorans 32O-Y and Paenibacillus sp. 32O-W.</title>
        <authorList>
            <person name="Butler R.R.III."/>
            <person name="Wang J."/>
            <person name="Stark B.C."/>
            <person name="Pombert J.F."/>
        </authorList>
    </citation>
    <scope>NUCLEOTIDE SEQUENCE [LARGE SCALE GENOMIC DNA]</scope>
    <source>
        <strain evidence="18 19">32O-Y</strain>
    </source>
</reference>
<dbReference type="InterPro" id="IPR023950">
    <property type="entry name" value="Hmp"/>
</dbReference>
<dbReference type="Gene3D" id="1.10.490.10">
    <property type="entry name" value="Globins"/>
    <property type="match status" value="1"/>
</dbReference>
<comment type="similarity">
    <text evidence="1 15">In the C-terminal section; belongs to the flavoprotein pyridine nucleotide cytochrome reductase family.</text>
</comment>
<dbReference type="STRING" id="162209.IJ22_36830"/>
<feature type="domain" description="Globin" evidence="16">
    <location>
        <begin position="49"/>
        <end position="186"/>
    </location>
</feature>
<dbReference type="SUPFAM" id="SSF63380">
    <property type="entry name" value="Riboflavin synthase domain-like"/>
    <property type="match status" value="1"/>
</dbReference>
<feature type="active site" description="Charge relay system" evidence="15">
    <location>
        <position position="185"/>
    </location>
</feature>
<dbReference type="InterPro" id="IPR000971">
    <property type="entry name" value="Globin"/>
</dbReference>
<comment type="cofactor">
    <cofactor evidence="15">
        <name>heme b</name>
        <dbReference type="ChEBI" id="CHEBI:60344"/>
    </cofactor>
    <text evidence="15">Binds 1 heme b (iron(II)-protoporphyrin IX) group per subunit.</text>
</comment>
<dbReference type="KEGG" id="pnp:IJ22_36830"/>
<dbReference type="HAMAP" id="MF_01252">
    <property type="entry name" value="Hmp"/>
    <property type="match status" value="1"/>
</dbReference>
<dbReference type="InterPro" id="IPR012292">
    <property type="entry name" value="Globin/Proto"/>
</dbReference>
<comment type="cofactor">
    <cofactor evidence="15">
        <name>FAD</name>
        <dbReference type="ChEBI" id="CHEBI:57692"/>
    </cofactor>
    <text evidence="15">Binds 1 FAD per subunit.</text>
</comment>
<dbReference type="GO" id="GO:0071949">
    <property type="term" value="F:FAD binding"/>
    <property type="evidence" value="ECO:0007669"/>
    <property type="project" value="InterPro"/>
</dbReference>
<feature type="site" description="Influences the redox potential of the prosthetic heme and FAD groups" evidence="15">
    <location>
        <position position="444"/>
    </location>
</feature>
<evidence type="ECO:0000259" key="16">
    <source>
        <dbReference type="PROSITE" id="PS01033"/>
    </source>
</evidence>
<keyword evidence="8 15" id="KW-0274">FAD</keyword>
<evidence type="ECO:0000256" key="10">
    <source>
        <dbReference type="ARBA" id="ARBA00023002"/>
    </source>
</evidence>
<keyword evidence="11 15" id="KW-0408">Iron</keyword>
<feature type="binding site" evidence="15">
    <location>
        <begin position="445"/>
        <end position="448"/>
    </location>
    <ligand>
        <name>FAD</name>
        <dbReference type="ChEBI" id="CHEBI:57692"/>
    </ligand>
</feature>
<comment type="similarity">
    <text evidence="2 15">Belongs to the globin family. Two-domain flavohemoproteins subfamily.</text>
</comment>
<dbReference type="InterPro" id="IPR017938">
    <property type="entry name" value="Riboflavin_synthase-like_b-brl"/>
</dbReference>
<evidence type="ECO:0000256" key="5">
    <source>
        <dbReference type="ARBA" id="ARBA00022621"/>
    </source>
</evidence>
<dbReference type="InterPro" id="IPR039261">
    <property type="entry name" value="FNR_nucleotide-bd"/>
</dbReference>
<evidence type="ECO:0000256" key="12">
    <source>
        <dbReference type="ARBA" id="ARBA00023027"/>
    </source>
</evidence>
<dbReference type="GO" id="GO:0046872">
    <property type="term" value="F:metal ion binding"/>
    <property type="evidence" value="ECO:0007669"/>
    <property type="project" value="UniProtKB-KW"/>
</dbReference>
<evidence type="ECO:0000256" key="8">
    <source>
        <dbReference type="ARBA" id="ARBA00022827"/>
    </source>
</evidence>
<dbReference type="PATRIC" id="fig|162209.4.peg.3921"/>
<feature type="region of interest" description="Reductase" evidence="15">
    <location>
        <begin position="197"/>
        <end position="463"/>
    </location>
</feature>
<gene>
    <name evidence="15" type="primary">hmp</name>
    <name evidence="18" type="ORF">IJ22_36830</name>
</gene>
<dbReference type="Pfam" id="PF00970">
    <property type="entry name" value="FAD_binding_6"/>
    <property type="match status" value="1"/>
</dbReference>
<dbReference type="InterPro" id="IPR001709">
    <property type="entry name" value="Flavoprot_Pyr_Nucl_cyt_Rdtase"/>
</dbReference>
<dbReference type="InterPro" id="IPR001433">
    <property type="entry name" value="OxRdtase_FAD/NAD-bd"/>
</dbReference>
<dbReference type="SUPFAM" id="SSF52343">
    <property type="entry name" value="Ferredoxin reductase-like, C-terminal NADP-linked domain"/>
    <property type="match status" value="1"/>
</dbReference>
<comment type="catalytic activity">
    <reaction evidence="14 15">
        <text>2 nitric oxide + NADPH + 2 O2 = 2 nitrate + NADP(+) + H(+)</text>
        <dbReference type="Rhea" id="RHEA:19465"/>
        <dbReference type="ChEBI" id="CHEBI:15378"/>
        <dbReference type="ChEBI" id="CHEBI:15379"/>
        <dbReference type="ChEBI" id="CHEBI:16480"/>
        <dbReference type="ChEBI" id="CHEBI:17632"/>
        <dbReference type="ChEBI" id="CHEBI:57783"/>
        <dbReference type="ChEBI" id="CHEBI:58349"/>
        <dbReference type="EC" id="1.14.12.17"/>
    </reaction>
</comment>
<comment type="domain">
    <text evidence="15">Consists of two distinct domains; an N-terminal heme-containing oxygen-binding domain and a C-terminal reductase domain with binding sites for FAD and NAD(P)H.</text>
</comment>
<dbReference type="Proteomes" id="UP000061660">
    <property type="component" value="Chromosome"/>
</dbReference>
<dbReference type="GO" id="GO:0005344">
    <property type="term" value="F:oxygen carrier activity"/>
    <property type="evidence" value="ECO:0007669"/>
    <property type="project" value="UniProtKB-UniRule"/>
</dbReference>
<feature type="active site" description="Charge relay system" evidence="15">
    <location>
        <position position="143"/>
    </location>
</feature>
<keyword evidence="7 15" id="KW-0479">Metal-binding</keyword>
<dbReference type="GO" id="GO:0046210">
    <property type="term" value="P:nitric oxide catabolic process"/>
    <property type="evidence" value="ECO:0007669"/>
    <property type="project" value="TreeGrafter"/>
</dbReference>
<evidence type="ECO:0000256" key="13">
    <source>
        <dbReference type="ARBA" id="ARBA00048649"/>
    </source>
</evidence>
<feature type="binding site" description="proximal binding residue" evidence="15">
    <location>
        <position position="133"/>
    </location>
    <ligand>
        <name>heme b</name>
        <dbReference type="ChEBI" id="CHEBI:60344"/>
    </ligand>
    <ligandPart>
        <name>Fe</name>
        <dbReference type="ChEBI" id="CHEBI:18248"/>
    </ligandPart>
</feature>
<organism evidence="18 19">
    <name type="scientific">Paenibacillus naphthalenovorans</name>
    <dbReference type="NCBI Taxonomy" id="162209"/>
    <lineage>
        <taxon>Bacteria</taxon>
        <taxon>Bacillati</taxon>
        <taxon>Bacillota</taxon>
        <taxon>Bacilli</taxon>
        <taxon>Bacillales</taxon>
        <taxon>Paenibacillaceae</taxon>
        <taxon>Paenibacillus</taxon>
    </lineage>
</organism>
<dbReference type="Gene3D" id="3.40.50.80">
    <property type="entry name" value="Nucleotide-binding domain of ferredoxin-NADP reductase (FNR) module"/>
    <property type="match status" value="1"/>
</dbReference>
<feature type="site" description="Influences the redox potential of the prosthetic heme and FAD groups" evidence="15">
    <location>
        <position position="132"/>
    </location>
</feature>
<keyword evidence="19" id="KW-1185">Reference proteome</keyword>
<keyword evidence="12 15" id="KW-0520">NAD</keyword>
<dbReference type="SUPFAM" id="SSF46458">
    <property type="entry name" value="Globin-like"/>
    <property type="match status" value="1"/>
</dbReference>
<evidence type="ECO:0000256" key="11">
    <source>
        <dbReference type="ARBA" id="ARBA00023004"/>
    </source>
</evidence>
<feature type="site" description="Involved in heme-bound ligand stabilization and O-O bond activation" evidence="15">
    <location>
        <position position="77"/>
    </location>
</feature>
<accession>A0A0U2W919</accession>
<keyword evidence="15" id="KW-0216">Detoxification</keyword>
<evidence type="ECO:0000259" key="17">
    <source>
        <dbReference type="PROSITE" id="PS51384"/>
    </source>
</evidence>
<dbReference type="EMBL" id="CP013652">
    <property type="protein sequence ID" value="ALS24021.1"/>
    <property type="molecule type" value="Genomic_DNA"/>
</dbReference>
<keyword evidence="6 15" id="KW-0285">Flavoprotein</keyword>
<dbReference type="FunFam" id="2.40.30.10:FF:000034">
    <property type="entry name" value="Flavohemoprotein"/>
    <property type="match status" value="1"/>
</dbReference>